<keyword evidence="14" id="KW-0675">Receptor</keyword>
<dbReference type="Gene3D" id="2.40.170.20">
    <property type="entry name" value="TonB-dependent receptor, beta-barrel domain"/>
    <property type="match status" value="1"/>
</dbReference>
<dbReference type="PROSITE" id="PS52016">
    <property type="entry name" value="TONB_DEPENDENT_REC_3"/>
    <property type="match status" value="1"/>
</dbReference>
<evidence type="ECO:0000256" key="12">
    <source>
        <dbReference type="SAM" id="SignalP"/>
    </source>
</evidence>
<keyword evidence="15" id="KW-1185">Reference proteome</keyword>
<evidence type="ECO:0000313" key="15">
    <source>
        <dbReference type="Proteomes" id="UP001595683"/>
    </source>
</evidence>
<keyword evidence="4" id="KW-0406">Ion transport</keyword>
<dbReference type="InterPro" id="IPR000531">
    <property type="entry name" value="Beta-barrel_TonB"/>
</dbReference>
<accession>A0ABV7V4T1</accession>
<keyword evidence="7 11" id="KW-0798">TonB box</keyword>
<evidence type="ECO:0000256" key="11">
    <source>
        <dbReference type="RuleBase" id="RU003357"/>
    </source>
</evidence>
<evidence type="ECO:0000256" key="1">
    <source>
        <dbReference type="ARBA" id="ARBA00004571"/>
    </source>
</evidence>
<dbReference type="CDD" id="cd01347">
    <property type="entry name" value="ligand_gated_channel"/>
    <property type="match status" value="1"/>
</dbReference>
<comment type="caution">
    <text evidence="14">The sequence shown here is derived from an EMBL/GenBank/DDBJ whole genome shotgun (WGS) entry which is preliminary data.</text>
</comment>
<dbReference type="InterPro" id="IPR011662">
    <property type="entry name" value="Secretin/TonB_short_N"/>
</dbReference>
<reference evidence="15" key="1">
    <citation type="journal article" date="2019" name="Int. J. Syst. Evol. Microbiol.">
        <title>The Global Catalogue of Microorganisms (GCM) 10K type strain sequencing project: providing services to taxonomists for standard genome sequencing and annotation.</title>
        <authorList>
            <consortium name="The Broad Institute Genomics Platform"/>
            <consortium name="The Broad Institute Genome Sequencing Center for Infectious Disease"/>
            <person name="Wu L."/>
            <person name="Ma J."/>
        </authorList>
    </citation>
    <scope>NUCLEOTIDE SEQUENCE [LARGE SCALE GENOMIC DNA]</scope>
    <source>
        <strain evidence="15">KCTC 42224</strain>
    </source>
</reference>
<feature type="chain" id="PRO_5047263740" evidence="12">
    <location>
        <begin position="26"/>
        <end position="930"/>
    </location>
</feature>
<evidence type="ECO:0000256" key="8">
    <source>
        <dbReference type="ARBA" id="ARBA00023136"/>
    </source>
</evidence>
<gene>
    <name evidence="14" type="ORF">ACFOOT_11835</name>
</gene>
<evidence type="ECO:0000313" key="14">
    <source>
        <dbReference type="EMBL" id="MFC3672115.1"/>
    </source>
</evidence>
<organism evidence="14 15">
    <name type="scientific">Novosphingobium pokkalii</name>
    <dbReference type="NCBI Taxonomy" id="1770194"/>
    <lineage>
        <taxon>Bacteria</taxon>
        <taxon>Pseudomonadati</taxon>
        <taxon>Pseudomonadota</taxon>
        <taxon>Alphaproteobacteria</taxon>
        <taxon>Sphingomonadales</taxon>
        <taxon>Sphingomonadaceae</taxon>
        <taxon>Novosphingobium</taxon>
    </lineage>
</organism>
<dbReference type="Gene3D" id="3.55.50.30">
    <property type="match status" value="1"/>
</dbReference>
<evidence type="ECO:0000256" key="6">
    <source>
        <dbReference type="ARBA" id="ARBA00023004"/>
    </source>
</evidence>
<dbReference type="RefSeq" id="WP_229815575.1">
    <property type="nucleotide sequence ID" value="NZ_BMZP01000020.1"/>
</dbReference>
<dbReference type="PANTHER" id="PTHR40980">
    <property type="entry name" value="PLUG DOMAIN-CONTAINING PROTEIN"/>
    <property type="match status" value="1"/>
</dbReference>
<dbReference type="InterPro" id="IPR039426">
    <property type="entry name" value="TonB-dep_rcpt-like"/>
</dbReference>
<keyword evidence="5 10" id="KW-0812">Transmembrane</keyword>
<dbReference type="InterPro" id="IPR010104">
    <property type="entry name" value="TonB_rcpt_bac"/>
</dbReference>
<keyword evidence="8 10" id="KW-0472">Membrane</keyword>
<dbReference type="Pfam" id="PF07660">
    <property type="entry name" value="STN"/>
    <property type="match status" value="1"/>
</dbReference>
<evidence type="ECO:0000256" key="7">
    <source>
        <dbReference type="ARBA" id="ARBA00023077"/>
    </source>
</evidence>
<feature type="domain" description="Secretin/TonB short N-terminal" evidence="13">
    <location>
        <begin position="56"/>
        <end position="107"/>
    </location>
</feature>
<dbReference type="SMART" id="SM00965">
    <property type="entry name" value="STN"/>
    <property type="match status" value="1"/>
</dbReference>
<dbReference type="SUPFAM" id="SSF56935">
    <property type="entry name" value="Porins"/>
    <property type="match status" value="1"/>
</dbReference>
<evidence type="ECO:0000256" key="5">
    <source>
        <dbReference type="ARBA" id="ARBA00022692"/>
    </source>
</evidence>
<keyword evidence="9 10" id="KW-0998">Cell outer membrane</keyword>
<evidence type="ECO:0000256" key="4">
    <source>
        <dbReference type="ARBA" id="ARBA00022496"/>
    </source>
</evidence>
<dbReference type="EMBL" id="JBHRYE010000019">
    <property type="protein sequence ID" value="MFC3672115.1"/>
    <property type="molecule type" value="Genomic_DNA"/>
</dbReference>
<sequence length="930" mass="99270">MFAPFRSVSTLALAVAGLSAIPAAAQGMIVPAAVTVHVPAQAVADAVHQFAAQAHVQIVVSGSIARGHRSVAVDGTMDVSAALARMLGQTGLVARSTGPGVFVIVAEKGALAPAAAQAEPGAQAPEGSIIVTGVREAQEQAAAEKRDALNVTETLRANDVGKLPDQNVAEAIKRLPGLSVANDQGEGRYAIVRGIDPGLLNVTLNGQTLPAPEPDGRQVKLDDLPSAMIQAVTVTKSVLPNQDANAIAGEVAIRTRTAFDSKAPFTFDARGAIGRYSLNHKTAWEADGTVGGRFGADEQFGAVVSVNYSKRNIESENYQGSSNWANGLPDGNGIRDYNLTRTRLGVVGNFDWHPSPTAKIYLRTSYSEYKDNETRDQNRLAITNATTMAATATVLVRRRIENDNTKSATLGGEFSDVAGGTLSVSGGWTRAEKKDPLRSEFTYSTAKGGVTTTYNGGTYPYTLAATTDIFNTPSAFTFSKVNFETRHAAEQIWQGRIDYSHPLGGDSTFAVGAKLLSRDKTDDHDRLDYKTTGKIGKTGGALGDVDYVGDTSFMGGQFAMGSRIDYASAKAWFDANPTQYALDASGTLSDSLSSDYRVKEDIVAAYAMATIKTGALTLVPGVRMEHTVDKAFAKIVNAASTLTDGYNSYGRAAYTDFFPGLTARIDAARGLLLRGAVTTSIGRPNYPDLAPYVIADTSGTIPAVSIGNADLQPYRAINYDAGVEYYPAPGAILSAGYFHKDIRNPIYSFGQTETGVTLGGTYYPSAQVTQPINVDREQLSGVEFNVQYQFTRLPGLLAGFGISANYTHVWGDAHGVQVRDGAIPLAYQSRDVGNVQVFYEKYGLSARVAFNYRSAYLDTLGSSAATDQYTDGNAQLDVHVAYQIKPQFTVFGDATNLTDAPWRRYEGIKSQLIEREHYGSMVRGGVQVHF</sequence>
<evidence type="ECO:0000259" key="13">
    <source>
        <dbReference type="SMART" id="SM00965"/>
    </source>
</evidence>
<evidence type="ECO:0000256" key="9">
    <source>
        <dbReference type="ARBA" id="ARBA00023237"/>
    </source>
</evidence>
<name>A0ABV7V4T1_9SPHN</name>
<keyword evidence="4" id="KW-0410">Iron transport</keyword>
<keyword evidence="3 10" id="KW-1134">Transmembrane beta strand</keyword>
<dbReference type="Proteomes" id="UP001595683">
    <property type="component" value="Unassembled WGS sequence"/>
</dbReference>
<evidence type="ECO:0000256" key="10">
    <source>
        <dbReference type="PROSITE-ProRule" id="PRU01360"/>
    </source>
</evidence>
<keyword evidence="2 10" id="KW-0813">Transport</keyword>
<keyword evidence="6" id="KW-0408">Iron</keyword>
<protein>
    <submittedName>
        <fullName evidence="14">TonB-dependent receptor</fullName>
    </submittedName>
</protein>
<evidence type="ECO:0000256" key="2">
    <source>
        <dbReference type="ARBA" id="ARBA00022448"/>
    </source>
</evidence>
<keyword evidence="12" id="KW-0732">Signal</keyword>
<dbReference type="Gene3D" id="2.170.130.10">
    <property type="entry name" value="TonB-dependent receptor, plug domain"/>
    <property type="match status" value="1"/>
</dbReference>
<dbReference type="PANTHER" id="PTHR40980:SF4">
    <property type="entry name" value="TONB-DEPENDENT RECEPTOR-LIKE BETA-BARREL DOMAIN-CONTAINING PROTEIN"/>
    <property type="match status" value="1"/>
</dbReference>
<proteinExistence type="inferred from homology"/>
<comment type="subcellular location">
    <subcellularLocation>
        <location evidence="1 10">Cell outer membrane</location>
        <topology evidence="1 10">Multi-pass membrane protein</topology>
    </subcellularLocation>
</comment>
<dbReference type="NCBIfam" id="TIGR01782">
    <property type="entry name" value="TonB-Xanth-Caul"/>
    <property type="match status" value="1"/>
</dbReference>
<feature type="signal peptide" evidence="12">
    <location>
        <begin position="1"/>
        <end position="25"/>
    </location>
</feature>
<dbReference type="InterPro" id="IPR036942">
    <property type="entry name" value="Beta-barrel_TonB_sf"/>
</dbReference>
<evidence type="ECO:0000256" key="3">
    <source>
        <dbReference type="ARBA" id="ARBA00022452"/>
    </source>
</evidence>
<comment type="similarity">
    <text evidence="10 11">Belongs to the TonB-dependent receptor family.</text>
</comment>
<dbReference type="InterPro" id="IPR037066">
    <property type="entry name" value="Plug_dom_sf"/>
</dbReference>
<dbReference type="Pfam" id="PF07715">
    <property type="entry name" value="Plug"/>
    <property type="match status" value="1"/>
</dbReference>
<dbReference type="Pfam" id="PF00593">
    <property type="entry name" value="TonB_dep_Rec_b-barrel"/>
    <property type="match status" value="1"/>
</dbReference>
<dbReference type="InterPro" id="IPR012910">
    <property type="entry name" value="Plug_dom"/>
</dbReference>